<accession>A0A6S8PUA9</accession>
<feature type="coiled-coil region" evidence="1">
    <location>
        <begin position="716"/>
        <end position="755"/>
    </location>
</feature>
<dbReference type="Gene3D" id="1.10.238.10">
    <property type="entry name" value="EF-hand"/>
    <property type="match status" value="1"/>
</dbReference>
<feature type="region of interest" description="Disordered" evidence="2">
    <location>
        <begin position="369"/>
        <end position="424"/>
    </location>
</feature>
<proteinExistence type="predicted"/>
<name>A0A6S8PUA9_DUNTE</name>
<gene>
    <name evidence="3" type="ORF">DTER00134_LOCUS21406</name>
    <name evidence="4" type="ORF">DTER00134_LOCUS21407</name>
</gene>
<sequence>MHATQDPIWCLEQLWSQMLDSVGSSVQSKEGLGNKLPDLVKLLEIMTHGGPNKWIAKPPTFRIDMDSSVSIPPDQRAALREVFIYYCSWVEKCTFLHMTRAQFLRFARDTLLINMDVPALAMENLFAQVVKAWPEEAPNSNLTMLSWMKALQAIASTTYPQLSLQQAWEQLLGEHVFTYAGSSGMLDEDKLGLVLLHSNVLSHLEAARPKLRALFDYYANEGEFCYMYGVQRKRQCPPVPPAAATLSPANSQQLLSPVPTGAGASRFLSVHPPPSPSGSFNPLSSPHRWQTDVQSASFPGNLDSPGKGGHPTNGSIPGFASCPGNAYHPGQTSYPGDVSLSGWGGGGGSFLALKDPPMAPLRQSVGPAAQPLWRASSPSGARHLTTPTSAHSGSRSNAALSFQQHQQLQQPQQPGFGHSQCRPTSVGHQQVALPANSMRPQAATEHSVINHHLTLSAFMRMLNDLDVLPNMMSKAQAYMCFCTARYGPRQCLAAEGINSGCFSVHFEEFVEAIGRCALTAFNYQELPPPRTLMVFKDAYQAGAKQMWAADAHTQLQELLKQPNQVDLPPAIYEDCIGREDAAHYDEIEGETSQSIVISPREGTPSHSPRTAASVRSKASNIYRTAKPLTQQRSQVLKRNDAGGAQMLTIHAEADVLEDNSRPLHLKKFNVAWIGEPKLPLNELAKARTEFNRSRNSKEVFLPPVFKQQGADMMTARNNHEQAMEGLRLTYVAARRQQQQAALREIAARRKDLQSRSLQPLVTQRVSLGSTLDSTFL</sequence>
<dbReference type="EMBL" id="HBIP01035158">
    <property type="protein sequence ID" value="CAE0506330.1"/>
    <property type="molecule type" value="Transcribed_RNA"/>
</dbReference>
<feature type="compositionally biased region" description="Polar residues" evidence="2">
    <location>
        <begin position="277"/>
        <end position="298"/>
    </location>
</feature>
<evidence type="ECO:0000313" key="4">
    <source>
        <dbReference type="EMBL" id="CAE0506331.1"/>
    </source>
</evidence>
<feature type="compositionally biased region" description="Polar residues" evidence="2">
    <location>
        <begin position="385"/>
        <end position="401"/>
    </location>
</feature>
<organism evidence="4">
    <name type="scientific">Dunaliella tertiolecta</name>
    <name type="common">Green alga</name>
    <dbReference type="NCBI Taxonomy" id="3047"/>
    <lineage>
        <taxon>Eukaryota</taxon>
        <taxon>Viridiplantae</taxon>
        <taxon>Chlorophyta</taxon>
        <taxon>core chlorophytes</taxon>
        <taxon>Chlorophyceae</taxon>
        <taxon>CS clade</taxon>
        <taxon>Chlamydomonadales</taxon>
        <taxon>Dunaliellaceae</taxon>
        <taxon>Dunaliella</taxon>
    </lineage>
</organism>
<dbReference type="AlphaFoldDB" id="A0A6S8PUA9"/>
<evidence type="ECO:0000256" key="1">
    <source>
        <dbReference type="SAM" id="Coils"/>
    </source>
</evidence>
<feature type="region of interest" description="Disordered" evidence="2">
    <location>
        <begin position="597"/>
        <end position="617"/>
    </location>
</feature>
<protein>
    <submittedName>
        <fullName evidence="4">Uncharacterized protein</fullName>
    </submittedName>
</protein>
<dbReference type="EMBL" id="HBIP01035159">
    <property type="protein sequence ID" value="CAE0506331.1"/>
    <property type="molecule type" value="Transcribed_RNA"/>
</dbReference>
<keyword evidence="1" id="KW-0175">Coiled coil</keyword>
<reference evidence="4" key="1">
    <citation type="submission" date="2021-01" db="EMBL/GenBank/DDBJ databases">
        <authorList>
            <person name="Corre E."/>
            <person name="Pelletier E."/>
            <person name="Niang G."/>
            <person name="Scheremetjew M."/>
            <person name="Finn R."/>
            <person name="Kale V."/>
            <person name="Holt S."/>
            <person name="Cochrane G."/>
            <person name="Meng A."/>
            <person name="Brown T."/>
            <person name="Cohen L."/>
        </authorList>
    </citation>
    <scope>NUCLEOTIDE SEQUENCE</scope>
    <source>
        <strain evidence="4">CCMP1320</strain>
    </source>
</reference>
<feature type="compositionally biased region" description="Low complexity" evidence="2">
    <location>
        <begin position="402"/>
        <end position="418"/>
    </location>
</feature>
<evidence type="ECO:0000256" key="2">
    <source>
        <dbReference type="SAM" id="MobiDB-lite"/>
    </source>
</evidence>
<evidence type="ECO:0000313" key="3">
    <source>
        <dbReference type="EMBL" id="CAE0506330.1"/>
    </source>
</evidence>
<feature type="region of interest" description="Disordered" evidence="2">
    <location>
        <begin position="252"/>
        <end position="317"/>
    </location>
</feature>